<comment type="subcellular location">
    <subcellularLocation>
        <location evidence="2">Host cell</location>
    </subcellularLocation>
    <subcellularLocation>
        <location evidence="3">Secreted</location>
    </subcellularLocation>
</comment>
<proteinExistence type="inferred from homology"/>
<feature type="domain" description="E3 ubiquitin-protein ligase SopA-like catalytic" evidence="16">
    <location>
        <begin position="610"/>
        <end position="776"/>
    </location>
</feature>
<dbReference type="Gene3D" id="2.160.20.80">
    <property type="entry name" value="E3 ubiquitin-protein ligase SopA"/>
    <property type="match status" value="2"/>
</dbReference>
<evidence type="ECO:0000256" key="4">
    <source>
        <dbReference type="ARBA" id="ARBA00006549"/>
    </source>
</evidence>
<evidence type="ECO:0000256" key="10">
    <source>
        <dbReference type="ARBA" id="ARBA00022786"/>
    </source>
</evidence>
<dbReference type="InterPro" id="IPR025726">
    <property type="entry name" value="SopA-like_central"/>
</dbReference>
<keyword evidence="8" id="KW-0808">Transferase</keyword>
<dbReference type="GO" id="GO:0005576">
    <property type="term" value="C:extracellular region"/>
    <property type="evidence" value="ECO:0007669"/>
    <property type="project" value="UniProtKB-SubCell"/>
</dbReference>
<protein>
    <recommendedName>
        <fullName evidence="6">E3 ubiquitin-protein ligase SopA</fullName>
        <ecNumber evidence="5">2.3.2.26</ecNumber>
    </recommendedName>
    <alternativeName>
        <fullName evidence="15">HECT-type E3 ubiquitin transferase SopA</fullName>
    </alternativeName>
    <alternativeName>
        <fullName evidence="13">Salmonella outer protein A</fullName>
    </alternativeName>
    <alternativeName>
        <fullName evidence="14">Secreted effector protein SopA</fullName>
    </alternativeName>
</protein>
<dbReference type="PANTHER" id="PTHR47485:SF1">
    <property type="entry name" value="THYLAKOID LUMENAL 17.4 KDA PROTEIN, CHLOROPLASTIC"/>
    <property type="match status" value="1"/>
</dbReference>
<dbReference type="Gene3D" id="3.40.1850.10">
    <property type="entry name" value="HECT-like ubiquitin ligase"/>
    <property type="match status" value="1"/>
</dbReference>
<keyword evidence="9" id="KW-0677">Repeat</keyword>
<evidence type="ECO:0000256" key="9">
    <source>
        <dbReference type="ARBA" id="ARBA00022737"/>
    </source>
</evidence>
<dbReference type="Pfam" id="PF13979">
    <property type="entry name" value="SopA_C"/>
    <property type="match status" value="1"/>
</dbReference>
<dbReference type="Pfam" id="PF13981">
    <property type="entry name" value="SopA"/>
    <property type="match status" value="1"/>
</dbReference>
<evidence type="ECO:0000313" key="18">
    <source>
        <dbReference type="EMBL" id="WGL95921.1"/>
    </source>
</evidence>
<keyword evidence="7" id="KW-0964">Secreted</keyword>
<reference evidence="18" key="1">
    <citation type="submission" date="2023-04" db="EMBL/GenBank/DDBJ databases">
        <title>Genome dynamics across the evolutionary transition to endosymbiosis.</title>
        <authorList>
            <person name="Siozios S."/>
            <person name="Nadal-Jimenez P."/>
            <person name="Azagi T."/>
            <person name="Sprong H."/>
            <person name="Frost C.L."/>
            <person name="Parratt S.R."/>
            <person name="Taylor G."/>
            <person name="Brettell L."/>
            <person name="Lew K.C."/>
            <person name="Croft L."/>
            <person name="King K.C."/>
            <person name="Brockhurst M.A."/>
            <person name="Hypsa V."/>
            <person name="Novakova E."/>
            <person name="Darby A.C."/>
            <person name="Hurst G.D.D."/>
        </authorList>
    </citation>
    <scope>NUCLEOTIDE SEQUENCE</scope>
    <source>
        <strain evidence="18">AIh</strain>
    </source>
</reference>
<evidence type="ECO:0000256" key="1">
    <source>
        <dbReference type="ARBA" id="ARBA00000885"/>
    </source>
</evidence>
<evidence type="ECO:0000256" key="8">
    <source>
        <dbReference type="ARBA" id="ARBA00022679"/>
    </source>
</evidence>
<organism evidence="18 19">
    <name type="scientific">Arsenophonus nasoniae</name>
    <name type="common">son-killer infecting Nasonia vitripennis</name>
    <dbReference type="NCBI Taxonomy" id="638"/>
    <lineage>
        <taxon>Bacteria</taxon>
        <taxon>Pseudomonadati</taxon>
        <taxon>Pseudomonadota</taxon>
        <taxon>Gammaproteobacteria</taxon>
        <taxon>Enterobacterales</taxon>
        <taxon>Morganellaceae</taxon>
        <taxon>Arsenophonus</taxon>
    </lineage>
</organism>
<keyword evidence="11" id="KW-0832">Ubl conjugation</keyword>
<dbReference type="GO" id="GO:0061630">
    <property type="term" value="F:ubiquitin protein ligase activity"/>
    <property type="evidence" value="ECO:0007669"/>
    <property type="project" value="UniProtKB-EC"/>
</dbReference>
<evidence type="ECO:0000256" key="13">
    <source>
        <dbReference type="ARBA" id="ARBA00029915"/>
    </source>
</evidence>
<evidence type="ECO:0000256" key="6">
    <source>
        <dbReference type="ARBA" id="ARBA00021624"/>
    </source>
</evidence>
<comment type="similarity">
    <text evidence="4">Belongs to the SopA E3 ligase family.</text>
</comment>
<dbReference type="SUPFAM" id="SSF141571">
    <property type="entry name" value="Pentapeptide repeat-like"/>
    <property type="match status" value="2"/>
</dbReference>
<dbReference type="Proteomes" id="UP001177597">
    <property type="component" value="Chromosome"/>
</dbReference>
<evidence type="ECO:0000256" key="11">
    <source>
        <dbReference type="ARBA" id="ARBA00022843"/>
    </source>
</evidence>
<dbReference type="GO" id="GO:0043657">
    <property type="term" value="C:host cell"/>
    <property type="evidence" value="ECO:0007669"/>
    <property type="project" value="UniProtKB-SubCell"/>
</dbReference>
<evidence type="ECO:0000259" key="16">
    <source>
        <dbReference type="Pfam" id="PF13979"/>
    </source>
</evidence>
<dbReference type="InterPro" id="IPR001646">
    <property type="entry name" value="5peptide_repeat"/>
</dbReference>
<dbReference type="Gene3D" id="1.10.4140.10">
    <property type="entry name" value="effector protein (NleL)"/>
    <property type="match status" value="1"/>
</dbReference>
<dbReference type="GO" id="GO:0016567">
    <property type="term" value="P:protein ubiquitination"/>
    <property type="evidence" value="ECO:0007669"/>
    <property type="project" value="InterPro"/>
</dbReference>
<dbReference type="EC" id="2.3.2.26" evidence="5"/>
<evidence type="ECO:0000259" key="17">
    <source>
        <dbReference type="Pfam" id="PF13981"/>
    </source>
</evidence>
<dbReference type="Gene3D" id="1.25.40.300">
    <property type="entry name" value="Putative secreted effector protein"/>
    <property type="match status" value="1"/>
</dbReference>
<accession>A0AA95GKF6</accession>
<dbReference type="AlphaFoldDB" id="A0AA95GKF6"/>
<dbReference type="RefSeq" id="WP_280629639.1">
    <property type="nucleotide sequence ID" value="NZ_CP123498.1"/>
</dbReference>
<evidence type="ECO:0000256" key="15">
    <source>
        <dbReference type="ARBA" id="ARBA00032669"/>
    </source>
</evidence>
<dbReference type="Pfam" id="PF00805">
    <property type="entry name" value="Pentapeptide"/>
    <property type="match status" value="4"/>
</dbReference>
<evidence type="ECO:0000256" key="3">
    <source>
        <dbReference type="ARBA" id="ARBA00004613"/>
    </source>
</evidence>
<keyword evidence="12" id="KW-0843">Virulence</keyword>
<evidence type="ECO:0000256" key="14">
    <source>
        <dbReference type="ARBA" id="ARBA00030158"/>
    </source>
</evidence>
<evidence type="ECO:0000256" key="12">
    <source>
        <dbReference type="ARBA" id="ARBA00023026"/>
    </source>
</evidence>
<name>A0AA95GKF6_9GAMM</name>
<evidence type="ECO:0000256" key="5">
    <source>
        <dbReference type="ARBA" id="ARBA00012485"/>
    </source>
</evidence>
<dbReference type="PANTHER" id="PTHR47485">
    <property type="entry name" value="THYLAKOID LUMENAL 17.4 KDA PROTEIN, CHLOROPLASTIC"/>
    <property type="match status" value="1"/>
</dbReference>
<comment type="catalytic activity">
    <reaction evidence="1">
        <text>S-ubiquitinyl-[E2 ubiquitin-conjugating enzyme]-L-cysteine + [acceptor protein]-L-lysine = [E2 ubiquitin-conjugating enzyme]-L-cysteine + N(6)-ubiquitinyl-[acceptor protein]-L-lysine.</text>
        <dbReference type="EC" id="2.3.2.26"/>
    </reaction>
</comment>
<gene>
    <name evidence="18" type="ORF">QE207_04885</name>
</gene>
<dbReference type="InterPro" id="IPR038270">
    <property type="entry name" value="SopA-like_catalytic_sf"/>
</dbReference>
<dbReference type="InterPro" id="IPR025725">
    <property type="entry name" value="SopA-like_cat"/>
</dbReference>
<sequence length="777" mass="87466">MFNIFKNENILFSPIEPDPISEEQAKVKKDMAILTEKLTLDSGLADRQDLQNKKLAILMEKLQTREAGDCVEINEIDLTGMELPAAIELCNVNLMHSKLVAVKMMNANLQDSNLSSADLSKIDLSNAKLNNATLIQAVLTDANIANADLQNANFRSANLKYCNLAMANLSGAHLQDADLMRAKLMGANLSQAILLCSVMQRADLTAANMSNAEMYNIDLTDADLTGANLEHASGESAILTNAKMIGVNLTRAYFRNANMQNVDLTNAILLNSHLFGADLTNANLTDANLKYANLTNVNLTNSDLSGATISLQSVINLDLQSIILHKAINLSIELKWEQNSLDQFLNHINNRETNSVLTQIASIDKMYDAAKKDMIKQIIASLSNQRVDISSVSASLIDILAEPPYYADAEISNWLKGVCANFIEKFNDWPMPLQKESVINLMIDTFQLYPDLLFSCNSAFIQTISQAIYEIDSAELKQKATTIYEHYLKSSQIQPYVQMNDFGCYSDHKIDWSDKNAANYILFSSNEQGYAMMLSQNVLARMLMPNLTGKDQVLNQFFLYQQQNHLNQTDYQLEDIFKNKFPIFYSGYQSLLRINTFNRLLDLLDLDEKLYDILIAATKKSISTEKLVNPEEQIQLEKLLTNKAYQFIAPRDYQLTEKFYQDILNTYKLKEATDKEKAEKIFSLSAVFVKYTSSAILGTETESPNALRYFSCAMLNKAYELCPTIFDSEQQVTEWKNRLLGLEKSFSCTAVLSSAMIDHARKQFSNELATVLPPDWY</sequence>
<feature type="domain" description="E3 ubiquitin ligase SopA-like central" evidence="17">
    <location>
        <begin position="371"/>
        <end position="497"/>
    </location>
</feature>
<dbReference type="EMBL" id="CP123498">
    <property type="protein sequence ID" value="WGL95921.1"/>
    <property type="molecule type" value="Genomic_DNA"/>
</dbReference>
<keyword evidence="10" id="KW-0833">Ubl conjugation pathway</keyword>
<evidence type="ECO:0000256" key="2">
    <source>
        <dbReference type="ARBA" id="ARBA00004340"/>
    </source>
</evidence>
<evidence type="ECO:0000313" key="19">
    <source>
        <dbReference type="Proteomes" id="UP001177597"/>
    </source>
</evidence>
<evidence type="ECO:0000256" key="7">
    <source>
        <dbReference type="ARBA" id="ARBA00022525"/>
    </source>
</evidence>